<gene>
    <name evidence="9" type="ORF">BS47DRAFT_1466818</name>
</gene>
<evidence type="ECO:0000259" key="8">
    <source>
        <dbReference type="Pfam" id="PF26148"/>
    </source>
</evidence>
<keyword evidence="1" id="KW-0479">Metal-binding</keyword>
<accession>A0A9P6AU86</accession>
<evidence type="ECO:0000313" key="9">
    <source>
        <dbReference type="EMBL" id="KAF9512036.1"/>
    </source>
</evidence>
<feature type="domain" description="Pep3/Vps18 beta-propeller" evidence="7">
    <location>
        <begin position="31"/>
        <end position="363"/>
    </location>
</feature>
<dbReference type="Pfam" id="PF26148">
    <property type="entry name" value="VPS18_RING_C"/>
    <property type="match status" value="1"/>
</dbReference>
<evidence type="ECO:0000256" key="5">
    <source>
        <dbReference type="ARBA" id="ARBA00029433"/>
    </source>
</evidence>
<feature type="coiled-coil region" evidence="6">
    <location>
        <begin position="819"/>
        <end position="860"/>
    </location>
</feature>
<evidence type="ECO:0008006" key="11">
    <source>
        <dbReference type="Google" id="ProtNLM"/>
    </source>
</evidence>
<protein>
    <recommendedName>
        <fullName evidence="11">Pep3/Vps18/deep orange domain-containing protein</fullName>
    </recommendedName>
</protein>
<comment type="caution">
    <text evidence="9">The sequence shown here is derived from an EMBL/GenBank/DDBJ whole genome shotgun (WGS) entry which is preliminary data.</text>
</comment>
<sequence length="1067" mass="119228">MIPYPLLDVEHASDPPALSPPPRGVQPEYEPIFELAGVQHTLPAALVSLTVSSNVLTMAFKSNTLQQLSLTNSDAISNVALAKKGDYTIYKIFSDPTGKHVIIATHQGENFYLYEGWPKAQHLPRCKLIIESVAWNPQGSSPSTTYPRTSTREILLGGRNGTIYEMLIDAHSDVFKSYDRYVSPVYHLPDRQPITGLQSDRIYQFVGMVDRRPDEVGKLYDAMFTPYRDAAPKFLELPGATLHSELHASTTSTTTRTMAWLTAQGIYHGTLNLAATGSDIIDSASLLPYPYPIPSVPLSILITDFHFLLLYPDRVCAVSSLDEKLVYEELLALKPNEKPIALASDPINKTYWVYTNASILEIPVRNESRDVWKVYLKRGQHDTALQYAKAPAQRALVNAALADKHFQDGKFIQAAQCYAQSSRGFEEVALAFADAGENDALRYFLVCRLERLPKTMTAQRMMLATWLVEFYLGKLNTLDDLVASESASQDVDNLRTERSMIEDELRQFFETYKTNLHQQTVYELILSHGRTDVFLHYATIIGDFERVVQHYIMNEEWPKAVDVLNKQSDRNLYYRFSAVLMRHAPKETVDSWLRQSSLDPHKLIPALLQSQHAPTSPLTPNHALRYLNYLVFNAGSTSPMIHNLLLTFLAASPPRFLPSSPSSTSKLSNRASGAADNPVDSADLPLLRFLSTAPTDPLTLRPYYDLDYALRLCKRNNRLQACVHIYAQMGMWEESVELALEMGELELARINADRPEDDEVLRKKLWLMVAKYVVQDKKDIKTAMRFLDNTNVLKIEDILPFFPDFVVIDDFKDEICTALEGYSAHIDSLKSEMNDATKTAENIKRDMAELKNRFVTVEQNDKCATCELSLLTREFYVFPCHHTFHADCLIGQAKEYLPSHTLRRIILLQDELVQLTTSPPGVNGANLPQPPNPPTAPAAQQRGLLSANFGNGIVGRTVAAPAVVGRNVFAAAGAGLRDLIIPESLANAITGNISLNLNMNLGLNPWGGAGAVEGPRMSPTRMREKAEKLREELDLLLASGCPLCESVVAGLDKPFVVPGESDRSWDL</sequence>
<dbReference type="AlphaFoldDB" id="A0A9P6AU86"/>
<dbReference type="GO" id="GO:0005768">
    <property type="term" value="C:endosome"/>
    <property type="evidence" value="ECO:0007669"/>
    <property type="project" value="TreeGrafter"/>
</dbReference>
<dbReference type="PANTHER" id="PTHR23323:SF26">
    <property type="entry name" value="VACUOLAR PROTEIN SORTING-ASSOCIATED PROTEIN 18 HOMOLOG"/>
    <property type="match status" value="1"/>
</dbReference>
<keyword evidence="10" id="KW-1185">Reference proteome</keyword>
<dbReference type="GO" id="GO:0007033">
    <property type="term" value="P:vacuole organization"/>
    <property type="evidence" value="ECO:0007669"/>
    <property type="project" value="TreeGrafter"/>
</dbReference>
<reference evidence="9" key="1">
    <citation type="journal article" date="2020" name="Nat. Commun.">
        <title>Large-scale genome sequencing of mycorrhizal fungi provides insights into the early evolution of symbiotic traits.</title>
        <authorList>
            <person name="Miyauchi S."/>
            <person name="Kiss E."/>
            <person name="Kuo A."/>
            <person name="Drula E."/>
            <person name="Kohler A."/>
            <person name="Sanchez-Garcia M."/>
            <person name="Morin E."/>
            <person name="Andreopoulos B."/>
            <person name="Barry K.W."/>
            <person name="Bonito G."/>
            <person name="Buee M."/>
            <person name="Carver A."/>
            <person name="Chen C."/>
            <person name="Cichocki N."/>
            <person name="Clum A."/>
            <person name="Culley D."/>
            <person name="Crous P.W."/>
            <person name="Fauchery L."/>
            <person name="Girlanda M."/>
            <person name="Hayes R.D."/>
            <person name="Keri Z."/>
            <person name="LaButti K."/>
            <person name="Lipzen A."/>
            <person name="Lombard V."/>
            <person name="Magnuson J."/>
            <person name="Maillard F."/>
            <person name="Murat C."/>
            <person name="Nolan M."/>
            <person name="Ohm R.A."/>
            <person name="Pangilinan J."/>
            <person name="Pereira M.F."/>
            <person name="Perotto S."/>
            <person name="Peter M."/>
            <person name="Pfister S."/>
            <person name="Riley R."/>
            <person name="Sitrit Y."/>
            <person name="Stielow J.B."/>
            <person name="Szollosi G."/>
            <person name="Zifcakova L."/>
            <person name="Stursova M."/>
            <person name="Spatafora J.W."/>
            <person name="Tedersoo L."/>
            <person name="Vaario L.M."/>
            <person name="Yamada A."/>
            <person name="Yan M."/>
            <person name="Wang P."/>
            <person name="Xu J."/>
            <person name="Bruns T."/>
            <person name="Baldrian P."/>
            <person name="Vilgalys R."/>
            <person name="Dunand C."/>
            <person name="Henrissat B."/>
            <person name="Grigoriev I.V."/>
            <person name="Hibbett D."/>
            <person name="Nagy L.G."/>
            <person name="Martin F.M."/>
        </authorList>
    </citation>
    <scope>NUCLEOTIDE SEQUENCE</scope>
    <source>
        <strain evidence="9">UP504</strain>
    </source>
</reference>
<dbReference type="SUPFAM" id="SSF57850">
    <property type="entry name" value="RING/U-box"/>
    <property type="match status" value="1"/>
</dbReference>
<feature type="domain" description="Pep3/Vps18 RING C-terminal" evidence="8">
    <location>
        <begin position="857"/>
        <end position="909"/>
    </location>
</feature>
<dbReference type="PANTHER" id="PTHR23323">
    <property type="entry name" value="VACUOLAR PROTEIN SORTING-ASSOCIATED PROTEIN"/>
    <property type="match status" value="1"/>
</dbReference>
<keyword evidence="6" id="KW-0175">Coiled coil</keyword>
<name>A0A9P6AU86_9AGAM</name>
<dbReference type="GO" id="GO:0008270">
    <property type="term" value="F:zinc ion binding"/>
    <property type="evidence" value="ECO:0007669"/>
    <property type="project" value="UniProtKB-KW"/>
</dbReference>
<organism evidence="9 10">
    <name type="scientific">Hydnum rufescens UP504</name>
    <dbReference type="NCBI Taxonomy" id="1448309"/>
    <lineage>
        <taxon>Eukaryota</taxon>
        <taxon>Fungi</taxon>
        <taxon>Dikarya</taxon>
        <taxon>Basidiomycota</taxon>
        <taxon>Agaricomycotina</taxon>
        <taxon>Agaricomycetes</taxon>
        <taxon>Cantharellales</taxon>
        <taxon>Hydnaceae</taxon>
        <taxon>Hydnum</taxon>
    </lineage>
</organism>
<dbReference type="GO" id="GO:0030674">
    <property type="term" value="F:protein-macromolecule adaptor activity"/>
    <property type="evidence" value="ECO:0007669"/>
    <property type="project" value="TreeGrafter"/>
</dbReference>
<evidence type="ECO:0000256" key="1">
    <source>
        <dbReference type="ARBA" id="ARBA00022723"/>
    </source>
</evidence>
<keyword evidence="2" id="KW-0863">Zinc-finger</keyword>
<keyword evidence="4" id="KW-0472">Membrane</keyword>
<evidence type="ECO:0000313" key="10">
    <source>
        <dbReference type="Proteomes" id="UP000886523"/>
    </source>
</evidence>
<dbReference type="InterPro" id="IPR007810">
    <property type="entry name" value="Pep3/Vps18_beta-prop"/>
</dbReference>
<dbReference type="GO" id="GO:0030897">
    <property type="term" value="C:HOPS complex"/>
    <property type="evidence" value="ECO:0007669"/>
    <property type="project" value="TreeGrafter"/>
</dbReference>
<dbReference type="CDD" id="cd16462">
    <property type="entry name" value="RING-H2_Pep3p-like"/>
    <property type="match status" value="1"/>
</dbReference>
<dbReference type="EMBL" id="MU128992">
    <property type="protein sequence ID" value="KAF9512036.1"/>
    <property type="molecule type" value="Genomic_DNA"/>
</dbReference>
<evidence type="ECO:0000256" key="6">
    <source>
        <dbReference type="SAM" id="Coils"/>
    </source>
</evidence>
<dbReference type="Proteomes" id="UP000886523">
    <property type="component" value="Unassembled WGS sequence"/>
</dbReference>
<comment type="subcellular location">
    <subcellularLocation>
        <location evidence="5">Endomembrane system</location>
        <topology evidence="5">Peripheral membrane protein</topology>
        <orientation evidence="5">Cytoplasmic side</orientation>
    </subcellularLocation>
</comment>
<proteinExistence type="predicted"/>
<dbReference type="GO" id="GO:0048284">
    <property type="term" value="P:organelle fusion"/>
    <property type="evidence" value="ECO:0007669"/>
    <property type="project" value="TreeGrafter"/>
</dbReference>
<evidence type="ECO:0000256" key="3">
    <source>
        <dbReference type="ARBA" id="ARBA00022833"/>
    </source>
</evidence>
<evidence type="ECO:0000256" key="4">
    <source>
        <dbReference type="ARBA" id="ARBA00023136"/>
    </source>
</evidence>
<keyword evidence="3" id="KW-0862">Zinc</keyword>
<evidence type="ECO:0000256" key="2">
    <source>
        <dbReference type="ARBA" id="ARBA00022771"/>
    </source>
</evidence>
<dbReference type="OrthoDB" id="1845386at2759"/>
<dbReference type="Pfam" id="PF05131">
    <property type="entry name" value="Pep3_Vps18"/>
    <property type="match status" value="1"/>
</dbReference>
<dbReference type="GO" id="GO:0006904">
    <property type="term" value="P:vesicle docking involved in exocytosis"/>
    <property type="evidence" value="ECO:0007669"/>
    <property type="project" value="TreeGrafter"/>
</dbReference>
<dbReference type="GO" id="GO:0007032">
    <property type="term" value="P:endosome organization"/>
    <property type="evidence" value="ECO:0007669"/>
    <property type="project" value="TreeGrafter"/>
</dbReference>
<evidence type="ECO:0000259" key="7">
    <source>
        <dbReference type="Pfam" id="PF05131"/>
    </source>
</evidence>
<dbReference type="InterPro" id="IPR058919">
    <property type="entry name" value="Pep3/Vps18_RING_C"/>
</dbReference>